<accession>A0ABD3QWG0</accession>
<keyword evidence="3" id="KW-1185">Reference proteome</keyword>
<dbReference type="InterPro" id="IPR018607">
    <property type="entry name" value="Ctf8"/>
</dbReference>
<dbReference type="AlphaFoldDB" id="A0ABD3QWG0"/>
<evidence type="ECO:0008006" key="4">
    <source>
        <dbReference type="Google" id="ProtNLM"/>
    </source>
</evidence>
<comment type="caution">
    <text evidence="2">The sequence shown here is derived from an EMBL/GenBank/DDBJ whole genome shotgun (WGS) entry which is preliminary data.</text>
</comment>
<dbReference type="Pfam" id="PF09696">
    <property type="entry name" value="Ctf8"/>
    <property type="match status" value="1"/>
</dbReference>
<dbReference type="Proteomes" id="UP001516023">
    <property type="component" value="Unassembled WGS sequence"/>
</dbReference>
<dbReference type="EMBL" id="JABMIG020000020">
    <property type="protein sequence ID" value="KAL3802395.1"/>
    <property type="molecule type" value="Genomic_DNA"/>
</dbReference>
<feature type="region of interest" description="Disordered" evidence="1">
    <location>
        <begin position="37"/>
        <end position="58"/>
    </location>
</feature>
<reference evidence="2 3" key="1">
    <citation type="journal article" date="2020" name="G3 (Bethesda)">
        <title>Improved Reference Genome for Cyclotella cryptica CCMP332, a Model for Cell Wall Morphogenesis, Salinity Adaptation, and Lipid Production in Diatoms (Bacillariophyta).</title>
        <authorList>
            <person name="Roberts W.R."/>
            <person name="Downey K.M."/>
            <person name="Ruck E.C."/>
            <person name="Traller J.C."/>
            <person name="Alverson A.J."/>
        </authorList>
    </citation>
    <scope>NUCLEOTIDE SEQUENCE [LARGE SCALE GENOMIC DNA]</scope>
    <source>
        <strain evidence="2 3">CCMP332</strain>
    </source>
</reference>
<protein>
    <recommendedName>
        <fullName evidence="4">Chromosome transmission fidelity protein 8</fullName>
    </recommendedName>
</protein>
<organism evidence="2 3">
    <name type="scientific">Cyclotella cryptica</name>
    <dbReference type="NCBI Taxonomy" id="29204"/>
    <lineage>
        <taxon>Eukaryota</taxon>
        <taxon>Sar</taxon>
        <taxon>Stramenopiles</taxon>
        <taxon>Ochrophyta</taxon>
        <taxon>Bacillariophyta</taxon>
        <taxon>Coscinodiscophyceae</taxon>
        <taxon>Thalassiosirophycidae</taxon>
        <taxon>Stephanodiscales</taxon>
        <taxon>Stephanodiscaceae</taxon>
        <taxon>Cyclotella</taxon>
    </lineage>
</organism>
<evidence type="ECO:0000313" key="3">
    <source>
        <dbReference type="Proteomes" id="UP001516023"/>
    </source>
</evidence>
<gene>
    <name evidence="2" type="ORF">HJC23_007220</name>
</gene>
<name>A0ABD3QWG0_9STRA</name>
<sequence length="185" mass="20333">MIIPIRPPSNTTLQNQCGGSIENVEWVMIELNGELLKPLDEPPGQTSSSSLKRDGADSESRQIELGSVQFDSAGVPTIIIGNHQLKGTSVTLKDPFAVLRKRKVSETQSDESSVLESKLMKRHGGAKVQYEVAGIRDWSIYIEVEIIHISEEKLLGGGMMLNSGKLDRGARLFTIFLCGNLNELR</sequence>
<evidence type="ECO:0000256" key="1">
    <source>
        <dbReference type="SAM" id="MobiDB-lite"/>
    </source>
</evidence>
<proteinExistence type="predicted"/>
<evidence type="ECO:0000313" key="2">
    <source>
        <dbReference type="EMBL" id="KAL3802395.1"/>
    </source>
</evidence>